<evidence type="ECO:0000313" key="2">
    <source>
        <dbReference type="Proteomes" id="UP001147695"/>
    </source>
</evidence>
<organism evidence="1 2">
    <name type="scientific">Penicillium brevicompactum</name>
    <dbReference type="NCBI Taxonomy" id="5074"/>
    <lineage>
        <taxon>Eukaryota</taxon>
        <taxon>Fungi</taxon>
        <taxon>Dikarya</taxon>
        <taxon>Ascomycota</taxon>
        <taxon>Pezizomycotina</taxon>
        <taxon>Eurotiomycetes</taxon>
        <taxon>Eurotiomycetidae</taxon>
        <taxon>Eurotiales</taxon>
        <taxon>Aspergillaceae</taxon>
        <taxon>Penicillium</taxon>
    </lineage>
</organism>
<dbReference type="PANTHER" id="PTHR35179:SF2">
    <property type="entry name" value="START DOMAIN-CONTAINING PROTEIN"/>
    <property type="match status" value="1"/>
</dbReference>
<proteinExistence type="predicted"/>
<name>A0A9W9UBQ2_PENBR</name>
<protein>
    <submittedName>
        <fullName evidence="1">Geranylgeranyl pyrophosphate synthetase</fullName>
    </submittedName>
</protein>
<evidence type="ECO:0000313" key="1">
    <source>
        <dbReference type="EMBL" id="KAJ5329569.1"/>
    </source>
</evidence>
<accession>A0A9W9UBQ2</accession>
<comment type="caution">
    <text evidence="1">The sequence shown here is derived from an EMBL/GenBank/DDBJ whole genome shotgun (WGS) entry which is preliminary data.</text>
</comment>
<dbReference type="EMBL" id="JAPZBQ010000005">
    <property type="protein sequence ID" value="KAJ5329569.1"/>
    <property type="molecule type" value="Genomic_DNA"/>
</dbReference>
<dbReference type="AlphaFoldDB" id="A0A9W9UBQ2"/>
<gene>
    <name evidence="1" type="ORF">N7452_009959</name>
</gene>
<reference evidence="1" key="2">
    <citation type="journal article" date="2023" name="IMA Fungus">
        <title>Comparative genomic study of the Penicillium genus elucidates a diverse pangenome and 15 lateral gene transfer events.</title>
        <authorList>
            <person name="Petersen C."/>
            <person name="Sorensen T."/>
            <person name="Nielsen M.R."/>
            <person name="Sondergaard T.E."/>
            <person name="Sorensen J.L."/>
            <person name="Fitzpatrick D.A."/>
            <person name="Frisvad J.C."/>
            <person name="Nielsen K.L."/>
        </authorList>
    </citation>
    <scope>NUCLEOTIDE SEQUENCE</scope>
    <source>
        <strain evidence="1">IBT 35673</strain>
    </source>
</reference>
<dbReference type="PANTHER" id="PTHR35179">
    <property type="entry name" value="PROTEIN CBG02620"/>
    <property type="match status" value="1"/>
</dbReference>
<sequence>MPENKTTIEEGLEEIFRPDLKSSAPAEAVITDVKHLASYNWINASAPTIAVPGCPPKWSPPPGRRKVRRDRGLVYISQNDARHPDSPLEPLFRSLYIEHPAFDIHSVDIVTDRNNIRKLLWFAEPALCKDFVRGAFTISVDMAAQTAIFSREGIATNTISRRSRTSGFGHEFEKAYTTAQVKDSTGHHRIISYKLGGLNFLVRHETDGYVEDLKTKKAKGRKSTETSLSVDVDTLTLGTDSTSMHAPSNKSKLIIKREGRVTPRASTLEIKTRASHNKLRFAAVAAQLWASQTPKLVSAYHENGRFSTPSVTDVATAIQDWEKKQQDSIAKFVALINQILRVTRRWGGSSTISFDPMKNSIVITKIGRKKLLPDDLYDRWETTDPANITQSTALHT</sequence>
<dbReference type="Proteomes" id="UP001147695">
    <property type="component" value="Unassembled WGS sequence"/>
</dbReference>
<reference evidence="1" key="1">
    <citation type="submission" date="2022-12" db="EMBL/GenBank/DDBJ databases">
        <authorList>
            <person name="Petersen C."/>
        </authorList>
    </citation>
    <scope>NUCLEOTIDE SEQUENCE</scope>
    <source>
        <strain evidence="1">IBT 35673</strain>
    </source>
</reference>